<dbReference type="STRING" id="679936.Sulac_1153"/>
<sequence length="200" mass="23106">MNSPISSVNVDDAFRDWRCRFIAASEQHDMAKWMRADLVVEAHERWGRQATAHIVEALAATPWAVSASYIRMLYRTALAFPPSERTRWPLPFSYFRVAAVTDRPTDWIQRAFDHRWFVRDLIQAIHRETYQAMSASEAVIRVDVPSSSVVGRDYYRRQKAARLLADAWGSERCLIRDWDAFRAGWDAQVAMLINSELGGE</sequence>
<keyword evidence="2" id="KW-1185">Reference proteome</keyword>
<organism evidence="1 2">
    <name type="scientific">Sulfobacillus acidophilus (strain ATCC 700253 / DSM 10332 / NAL)</name>
    <dbReference type="NCBI Taxonomy" id="679936"/>
    <lineage>
        <taxon>Bacteria</taxon>
        <taxon>Bacillati</taxon>
        <taxon>Bacillota</taxon>
        <taxon>Clostridia</taxon>
        <taxon>Eubacteriales</taxon>
        <taxon>Clostridiales Family XVII. Incertae Sedis</taxon>
        <taxon>Sulfobacillus</taxon>
    </lineage>
</organism>
<evidence type="ECO:0000313" key="2">
    <source>
        <dbReference type="Proteomes" id="UP000005439"/>
    </source>
</evidence>
<proteinExistence type="predicted"/>
<reference evidence="1 2" key="2">
    <citation type="journal article" date="2012" name="Stand. Genomic Sci.">
        <title>Complete genome sequence of the moderately thermophilic mineral-sulfide-oxidizing firmicute Sulfobacillus acidophilus type strain (NAL(T)).</title>
        <authorList>
            <person name="Anderson I."/>
            <person name="Chertkov O."/>
            <person name="Chen A."/>
            <person name="Saunders E."/>
            <person name="Lapidus A."/>
            <person name="Nolan M."/>
            <person name="Lucas S."/>
            <person name="Hammon N."/>
            <person name="Deshpande S."/>
            <person name="Cheng J.F."/>
            <person name="Han C."/>
            <person name="Tapia R."/>
            <person name="Goodwin L.A."/>
            <person name="Pitluck S."/>
            <person name="Liolios K."/>
            <person name="Pagani I."/>
            <person name="Ivanova N."/>
            <person name="Mikhailova N."/>
            <person name="Pati A."/>
            <person name="Palaniappan K."/>
            <person name="Land M."/>
            <person name="Pan C."/>
            <person name="Rohde M."/>
            <person name="Pukall R."/>
            <person name="Goker M."/>
            <person name="Detter J.C."/>
            <person name="Woyke T."/>
            <person name="Bristow J."/>
            <person name="Eisen J.A."/>
            <person name="Markowitz V."/>
            <person name="Hugenholtz P."/>
            <person name="Kyrpides N.C."/>
            <person name="Klenk H.P."/>
            <person name="Mavromatis K."/>
        </authorList>
    </citation>
    <scope>NUCLEOTIDE SEQUENCE [LARGE SCALE GENOMIC DNA]</scope>
    <source>
        <strain evidence="2">ATCC 700253 / DSM 10332 / NAL</strain>
    </source>
</reference>
<dbReference type="EMBL" id="CP003179">
    <property type="protein sequence ID" value="AEW04653.1"/>
    <property type="molecule type" value="Genomic_DNA"/>
</dbReference>
<gene>
    <name evidence="1" type="ordered locus">Sulac_1153</name>
</gene>
<name>G8TUK6_SULAD</name>
<dbReference type="Proteomes" id="UP000005439">
    <property type="component" value="Chromosome"/>
</dbReference>
<evidence type="ECO:0000313" key="1">
    <source>
        <dbReference type="EMBL" id="AEW04653.1"/>
    </source>
</evidence>
<protein>
    <submittedName>
        <fullName evidence="1">Uncharacterized protein</fullName>
    </submittedName>
</protein>
<accession>G8TUK6</accession>
<dbReference type="PATRIC" id="fig|679936.5.peg.1212"/>
<dbReference type="KEGG" id="sap:Sulac_1153"/>
<reference evidence="2" key="1">
    <citation type="submission" date="2011-12" db="EMBL/GenBank/DDBJ databases">
        <title>The complete genome of chromosome of Sulfobacillus acidophilus DSM 10332.</title>
        <authorList>
            <person name="Lucas S."/>
            <person name="Han J."/>
            <person name="Lapidus A."/>
            <person name="Bruce D."/>
            <person name="Goodwin L."/>
            <person name="Pitluck S."/>
            <person name="Peters L."/>
            <person name="Kyrpides N."/>
            <person name="Mavromatis K."/>
            <person name="Ivanova N."/>
            <person name="Mikhailova N."/>
            <person name="Chertkov O."/>
            <person name="Saunders E."/>
            <person name="Detter J.C."/>
            <person name="Tapia R."/>
            <person name="Han C."/>
            <person name="Land M."/>
            <person name="Hauser L."/>
            <person name="Markowitz V."/>
            <person name="Cheng J.-F."/>
            <person name="Hugenholtz P."/>
            <person name="Woyke T."/>
            <person name="Wu D."/>
            <person name="Pukall R."/>
            <person name="Gehrich-Schroeter G."/>
            <person name="Schneider S."/>
            <person name="Klenk H.-P."/>
            <person name="Eisen J.A."/>
        </authorList>
    </citation>
    <scope>NUCLEOTIDE SEQUENCE [LARGE SCALE GENOMIC DNA]</scope>
    <source>
        <strain evidence="2">ATCC 700253 / DSM 10332 / NAL</strain>
    </source>
</reference>
<dbReference type="AlphaFoldDB" id="G8TUK6"/>
<dbReference type="HOGENOM" id="CLU_1365605_0_0_9"/>